<dbReference type="InterPro" id="IPR051491">
    <property type="entry name" value="Recombinase/Transposase-rel"/>
</dbReference>
<protein>
    <submittedName>
        <fullName evidence="3">Transposase</fullName>
    </submittedName>
</protein>
<accession>A0A1D8TXW3</accession>
<evidence type="ECO:0000259" key="2">
    <source>
        <dbReference type="Pfam" id="PF07282"/>
    </source>
</evidence>
<name>A0A1D8TXW3_9CYAN</name>
<dbReference type="AlphaFoldDB" id="A0A1D8TXW3"/>
<dbReference type="STRING" id="1458985.BJP34_26290"/>
<dbReference type="Pfam" id="PF07282">
    <property type="entry name" value="Cas12f1-like_TNB"/>
    <property type="match status" value="1"/>
</dbReference>
<dbReference type="GO" id="GO:0003677">
    <property type="term" value="F:DNA binding"/>
    <property type="evidence" value="ECO:0007669"/>
    <property type="project" value="UniProtKB-KW"/>
</dbReference>
<dbReference type="OrthoDB" id="455268at2"/>
<evidence type="ECO:0000313" key="3">
    <source>
        <dbReference type="EMBL" id="AOX02482.1"/>
    </source>
</evidence>
<organism evidence="3 4">
    <name type="scientific">Moorena producens PAL-8-15-08-1</name>
    <dbReference type="NCBI Taxonomy" id="1458985"/>
    <lineage>
        <taxon>Bacteria</taxon>
        <taxon>Bacillati</taxon>
        <taxon>Cyanobacteriota</taxon>
        <taxon>Cyanophyceae</taxon>
        <taxon>Coleofasciculales</taxon>
        <taxon>Coleofasciculaceae</taxon>
        <taxon>Moorena</taxon>
    </lineage>
</organism>
<gene>
    <name evidence="3" type="ORF">BJP34_26290</name>
</gene>
<reference evidence="4" key="1">
    <citation type="submission" date="2016-10" db="EMBL/GenBank/DDBJ databases">
        <title>Comparative genomics uncovers the prolific and rare metabolic potential of the cyanobacterial genus Moorea.</title>
        <authorList>
            <person name="Leao T."/>
            <person name="Castelao G."/>
            <person name="Korobeynikov A."/>
            <person name="Monroe E.A."/>
            <person name="Podell S."/>
            <person name="Glukhov E."/>
            <person name="Allen E."/>
            <person name="Gerwick W.H."/>
            <person name="Gerwick L."/>
        </authorList>
    </citation>
    <scope>NUCLEOTIDE SEQUENCE [LARGE SCALE GENOMIC DNA]</scope>
    <source>
        <strain evidence="4">PAL-8-15-08-1</strain>
    </source>
</reference>
<dbReference type="InterPro" id="IPR010095">
    <property type="entry name" value="Cas12f1-like_TNB"/>
</dbReference>
<keyword evidence="1" id="KW-0238">DNA-binding</keyword>
<proteinExistence type="predicted"/>
<dbReference type="PANTHER" id="PTHR36172">
    <property type="match status" value="1"/>
</dbReference>
<dbReference type="KEGG" id="mpro:BJP34_26290"/>
<dbReference type="SUPFAM" id="SSF57850">
    <property type="entry name" value="RING/U-box"/>
    <property type="match status" value="1"/>
</dbReference>
<dbReference type="Proteomes" id="UP000177870">
    <property type="component" value="Chromosome"/>
</dbReference>
<feature type="domain" description="Cas12f1-like TNB" evidence="2">
    <location>
        <begin position="285"/>
        <end position="350"/>
    </location>
</feature>
<dbReference type="NCBIfam" id="NF040570">
    <property type="entry name" value="guided_TnpB"/>
    <property type="match status" value="1"/>
</dbReference>
<dbReference type="PANTHER" id="PTHR36172:SF1">
    <property type="entry name" value="RESOLVASE-RELATED"/>
    <property type="match status" value="1"/>
</dbReference>
<dbReference type="EMBL" id="CP017599">
    <property type="protein sequence ID" value="AOX02482.1"/>
    <property type="molecule type" value="Genomic_DNA"/>
</dbReference>
<evidence type="ECO:0000313" key="4">
    <source>
        <dbReference type="Proteomes" id="UP000177870"/>
    </source>
</evidence>
<evidence type="ECO:0000256" key="1">
    <source>
        <dbReference type="ARBA" id="ARBA00023125"/>
    </source>
</evidence>
<sequence length="374" mass="42807">MFPSKELHRVWKTWLNAYRWIYNWSIAAIKNGYQGSTYDLQKLALKSDRPEWVKTLPGHQLQEAVADAIDAVKQALVNGGLAKFKSCRQISQVIKFKAGDFKKGSWYPTKVKGLSFRSPQGFPDECIYGTQLVWIKGEWYGIFPKYIEPTPTREDKVIALDPGVRTFLTGFDGINYLEIGSGDIGRIQRLCQQLDRLMSRIDLSSAKRQRRSRSVRQSAAMKNAAHRLRQKIQNLIKDCHNKSAYFLVNNYKLIFLPTFETSVMVVKSARKLNKKTARNMLTWSHYKFRQHLTQMADRNDVLVVLVNESYTSKTCPECGQIHEKLGGSKKFQCPKCGFSLPRDWNGARNIMIRALSATTTRFSPGAIQIIPADE</sequence>